<dbReference type="EMBL" id="PKPP01017604">
    <property type="protein sequence ID" value="PWA36824.1"/>
    <property type="molecule type" value="Genomic_DNA"/>
</dbReference>
<keyword evidence="2" id="KW-1185">Reference proteome</keyword>
<proteinExistence type="predicted"/>
<reference evidence="1 2" key="1">
    <citation type="journal article" date="2018" name="Mol. Plant">
        <title>The genome of Artemisia annua provides insight into the evolution of Asteraceae family and artemisinin biosynthesis.</title>
        <authorList>
            <person name="Shen Q."/>
            <person name="Zhang L."/>
            <person name="Liao Z."/>
            <person name="Wang S."/>
            <person name="Yan T."/>
            <person name="Shi P."/>
            <person name="Liu M."/>
            <person name="Fu X."/>
            <person name="Pan Q."/>
            <person name="Wang Y."/>
            <person name="Lv Z."/>
            <person name="Lu X."/>
            <person name="Zhang F."/>
            <person name="Jiang W."/>
            <person name="Ma Y."/>
            <person name="Chen M."/>
            <person name="Hao X."/>
            <person name="Li L."/>
            <person name="Tang Y."/>
            <person name="Lv G."/>
            <person name="Zhou Y."/>
            <person name="Sun X."/>
            <person name="Brodelius P.E."/>
            <person name="Rose J.K.C."/>
            <person name="Tang K."/>
        </authorList>
    </citation>
    <scope>NUCLEOTIDE SEQUENCE [LARGE SCALE GENOMIC DNA]</scope>
    <source>
        <strain evidence="2">cv. Huhao1</strain>
        <tissue evidence="1">Leaf</tissue>
    </source>
</reference>
<protein>
    <submittedName>
        <fullName evidence="1">Photosystem II apoprotein, chloroplast</fullName>
    </submittedName>
</protein>
<dbReference type="AlphaFoldDB" id="A0A2U1KJ72"/>
<comment type="caution">
    <text evidence="1">The sequence shown here is derived from an EMBL/GenBank/DDBJ whole genome shotgun (WGS) entry which is preliminary data.</text>
</comment>
<sequence length="123" mass="14000">MLLLMMDEPRDTTPFRLNQLMLLIHVYHVEPVPQCSMVLNLKDICDFVRVFEEESKYNLVKSIVGMLEGFDPFVPGGIASSSYAEGLWDISGPIHLSVRPPQLYTKDCVMGNIEHCPLPVYRC</sequence>
<accession>A0A2U1KJ72</accession>
<name>A0A2U1KJ72_ARTAN</name>
<gene>
    <name evidence="1" type="ORF">CTI12_AA588620</name>
</gene>
<evidence type="ECO:0000313" key="1">
    <source>
        <dbReference type="EMBL" id="PWA36824.1"/>
    </source>
</evidence>
<evidence type="ECO:0000313" key="2">
    <source>
        <dbReference type="Proteomes" id="UP000245207"/>
    </source>
</evidence>
<dbReference type="OrthoDB" id="375at2759"/>
<dbReference type="Proteomes" id="UP000245207">
    <property type="component" value="Unassembled WGS sequence"/>
</dbReference>
<organism evidence="1 2">
    <name type="scientific">Artemisia annua</name>
    <name type="common">Sweet wormwood</name>
    <dbReference type="NCBI Taxonomy" id="35608"/>
    <lineage>
        <taxon>Eukaryota</taxon>
        <taxon>Viridiplantae</taxon>
        <taxon>Streptophyta</taxon>
        <taxon>Embryophyta</taxon>
        <taxon>Tracheophyta</taxon>
        <taxon>Spermatophyta</taxon>
        <taxon>Magnoliopsida</taxon>
        <taxon>eudicotyledons</taxon>
        <taxon>Gunneridae</taxon>
        <taxon>Pentapetalae</taxon>
        <taxon>asterids</taxon>
        <taxon>campanulids</taxon>
        <taxon>Asterales</taxon>
        <taxon>Asteraceae</taxon>
        <taxon>Asteroideae</taxon>
        <taxon>Anthemideae</taxon>
        <taxon>Artemisiinae</taxon>
        <taxon>Artemisia</taxon>
    </lineage>
</organism>